<keyword evidence="7" id="KW-1185">Reference proteome</keyword>
<reference evidence="6 7" key="1">
    <citation type="submission" date="2019-03" db="EMBL/GenBank/DDBJ databases">
        <title>Genomic analyses of the natural microbiome of Caenorhabditis elegans.</title>
        <authorList>
            <person name="Samuel B."/>
        </authorList>
    </citation>
    <scope>NUCLEOTIDE SEQUENCE [LARGE SCALE GENOMIC DNA]</scope>
    <source>
        <strain evidence="6 7">JUb89</strain>
    </source>
</reference>
<dbReference type="Gene3D" id="3.40.190.10">
    <property type="entry name" value="Periplasmic binding protein-like II"/>
    <property type="match status" value="2"/>
</dbReference>
<dbReference type="Pfam" id="PF00497">
    <property type="entry name" value="SBP_bac_3"/>
    <property type="match status" value="1"/>
</dbReference>
<dbReference type="SMART" id="SM00062">
    <property type="entry name" value="PBPb"/>
    <property type="match status" value="1"/>
</dbReference>
<evidence type="ECO:0000313" key="7">
    <source>
        <dbReference type="Proteomes" id="UP000294963"/>
    </source>
</evidence>
<evidence type="ECO:0000259" key="5">
    <source>
        <dbReference type="SMART" id="SM00062"/>
    </source>
</evidence>
<accession>A0A4R1XEF2</accession>
<feature type="chain" id="PRO_5020351165" evidence="4">
    <location>
        <begin position="44"/>
        <end position="315"/>
    </location>
</feature>
<dbReference type="GO" id="GO:0005576">
    <property type="term" value="C:extracellular region"/>
    <property type="evidence" value="ECO:0007669"/>
    <property type="project" value="TreeGrafter"/>
</dbReference>
<evidence type="ECO:0000256" key="3">
    <source>
        <dbReference type="ARBA" id="ARBA00022729"/>
    </source>
</evidence>
<proteinExistence type="inferred from homology"/>
<dbReference type="GO" id="GO:0030288">
    <property type="term" value="C:outer membrane-bounded periplasmic space"/>
    <property type="evidence" value="ECO:0007669"/>
    <property type="project" value="TreeGrafter"/>
</dbReference>
<dbReference type="GO" id="GO:0006865">
    <property type="term" value="P:amino acid transport"/>
    <property type="evidence" value="ECO:0007669"/>
    <property type="project" value="TreeGrafter"/>
</dbReference>
<dbReference type="CDD" id="cd13688">
    <property type="entry name" value="PBP2_GltI_DEBP"/>
    <property type="match status" value="1"/>
</dbReference>
<evidence type="ECO:0000256" key="1">
    <source>
        <dbReference type="ARBA" id="ARBA00010333"/>
    </source>
</evidence>
<name>A0A4R1XEF2_ACICA</name>
<dbReference type="PANTHER" id="PTHR30085">
    <property type="entry name" value="AMINO ACID ABC TRANSPORTER PERMEASE"/>
    <property type="match status" value="1"/>
</dbReference>
<comment type="caution">
    <text evidence="6">The sequence shown here is derived from an EMBL/GenBank/DDBJ whole genome shotgun (WGS) entry which is preliminary data.</text>
</comment>
<gene>
    <name evidence="6" type="ORF">EC844_1356</name>
</gene>
<feature type="domain" description="Solute-binding protein family 3/N-terminal" evidence="5">
    <location>
        <begin position="55"/>
        <end position="286"/>
    </location>
</feature>
<evidence type="ECO:0000256" key="2">
    <source>
        <dbReference type="ARBA" id="ARBA00022448"/>
    </source>
</evidence>
<dbReference type="EMBL" id="SLVJ01000035">
    <property type="protein sequence ID" value="TCM60220.1"/>
    <property type="molecule type" value="Genomic_DNA"/>
</dbReference>
<evidence type="ECO:0000256" key="4">
    <source>
        <dbReference type="SAM" id="SignalP"/>
    </source>
</evidence>
<dbReference type="InterPro" id="IPR001638">
    <property type="entry name" value="Solute-binding_3/MltF_N"/>
</dbReference>
<sequence>MNKNGVFKMKSLNTKCSTKRSAKFLTVTLALFASTLTVTEVSAADTLAKIKQSGKVIIGYRESSDPISYVVAGKPMGYAVDICNTFANELKKDLKLPNLKVEYKAVTSSTRIPEMLAGNIDMECGTTTNSVQRQQQVSFSTNYYVTEVRMAVKANSTIKTIADLNGKAVVTTQGTTSDKYIKMGEKGQNINANNVYGKDHSDSFAMMASGRAAAFVMDDNILAGLMAKSSTPKDFKIVGPVLSAEPYGIMLPKGDAAYKAIADRVVTNMWKNGQMAGLYKKWFQSPIAPKNINLNMPMSASYLKLKAAPNDKGIN</sequence>
<feature type="signal peptide" evidence="4">
    <location>
        <begin position="1"/>
        <end position="43"/>
    </location>
</feature>
<evidence type="ECO:0000313" key="6">
    <source>
        <dbReference type="EMBL" id="TCM60220.1"/>
    </source>
</evidence>
<comment type="similarity">
    <text evidence="1">Belongs to the bacterial solute-binding protein 3 family.</text>
</comment>
<keyword evidence="3 4" id="KW-0732">Signal</keyword>
<protein>
    <submittedName>
        <fullName evidence="6">Amino acid ABC transporter substrate-binding protein (PAAT family)</fullName>
    </submittedName>
</protein>
<dbReference type="SUPFAM" id="SSF53850">
    <property type="entry name" value="Periplasmic binding protein-like II"/>
    <property type="match status" value="1"/>
</dbReference>
<dbReference type="InterPro" id="IPR051455">
    <property type="entry name" value="Bact_solute-bind_prot3"/>
</dbReference>
<dbReference type="Proteomes" id="UP000294963">
    <property type="component" value="Unassembled WGS sequence"/>
</dbReference>
<keyword evidence="2" id="KW-0813">Transport</keyword>
<dbReference type="PANTHER" id="PTHR30085:SF2">
    <property type="entry name" value="GLUTAMATE_ASPARTATE IMPORT SOLUTE-BINDING PROTEIN"/>
    <property type="match status" value="1"/>
</dbReference>
<organism evidence="6 7">
    <name type="scientific">Acinetobacter calcoaceticus</name>
    <dbReference type="NCBI Taxonomy" id="471"/>
    <lineage>
        <taxon>Bacteria</taxon>
        <taxon>Pseudomonadati</taxon>
        <taxon>Pseudomonadota</taxon>
        <taxon>Gammaproteobacteria</taxon>
        <taxon>Moraxellales</taxon>
        <taxon>Moraxellaceae</taxon>
        <taxon>Acinetobacter</taxon>
        <taxon>Acinetobacter calcoaceticus/baumannii complex</taxon>
    </lineage>
</organism>
<dbReference type="AlphaFoldDB" id="A0A4R1XEF2"/>